<dbReference type="Pfam" id="PF02187">
    <property type="entry name" value="GAS2"/>
    <property type="match status" value="1"/>
</dbReference>
<dbReference type="GO" id="GO:0061630">
    <property type="term" value="F:ubiquitin protein ligase activity"/>
    <property type="evidence" value="ECO:0007669"/>
    <property type="project" value="InterPro"/>
</dbReference>
<dbReference type="GO" id="GO:0000795">
    <property type="term" value="C:synaptonemal complex"/>
    <property type="evidence" value="ECO:0007669"/>
    <property type="project" value="InterPro"/>
</dbReference>
<dbReference type="InterPro" id="IPR036534">
    <property type="entry name" value="GAR_dom_sf"/>
</dbReference>
<feature type="region of interest" description="Disordered" evidence="5">
    <location>
        <begin position="1519"/>
        <end position="1674"/>
    </location>
</feature>
<feature type="domain" description="GAR" evidence="6">
    <location>
        <begin position="1686"/>
        <end position="1766"/>
    </location>
</feature>
<dbReference type="CDD" id="cd22249">
    <property type="entry name" value="UDM1_RNF168_RNF169-like"/>
    <property type="match status" value="1"/>
</dbReference>
<feature type="compositionally biased region" description="Polar residues" evidence="5">
    <location>
        <begin position="1552"/>
        <end position="1565"/>
    </location>
</feature>
<evidence type="ECO:0000259" key="6">
    <source>
        <dbReference type="PROSITE" id="PS51460"/>
    </source>
</evidence>
<dbReference type="PROSITE" id="PS51460">
    <property type="entry name" value="GAR"/>
    <property type="match status" value="1"/>
</dbReference>
<dbReference type="OrthoDB" id="10017054at2759"/>
<evidence type="ECO:0000313" key="7">
    <source>
        <dbReference type="EMBL" id="THH33803.1"/>
    </source>
</evidence>
<dbReference type="GO" id="GO:0008017">
    <property type="term" value="F:microtubule binding"/>
    <property type="evidence" value="ECO:0007669"/>
    <property type="project" value="InterPro"/>
</dbReference>
<feature type="compositionally biased region" description="Basic and acidic residues" evidence="5">
    <location>
        <begin position="1081"/>
        <end position="1107"/>
    </location>
</feature>
<gene>
    <name evidence="7" type="ORF">EUX98_g442</name>
</gene>
<comment type="subcellular location">
    <subcellularLocation>
        <location evidence="1">Cytoplasm</location>
        <location evidence="1">Cytoskeleton</location>
    </subcellularLocation>
</comment>
<evidence type="ECO:0000256" key="2">
    <source>
        <dbReference type="ARBA" id="ARBA00022490"/>
    </source>
</evidence>
<feature type="compositionally biased region" description="Basic and acidic residues" evidence="5">
    <location>
        <begin position="1037"/>
        <end position="1070"/>
    </location>
</feature>
<reference evidence="7 8" key="1">
    <citation type="submission" date="2019-02" db="EMBL/GenBank/DDBJ databases">
        <title>Genome sequencing of the rare red list fungi Antrodiella citrinella (Flaviporus citrinellus).</title>
        <authorList>
            <person name="Buettner E."/>
            <person name="Kellner H."/>
        </authorList>
    </citation>
    <scope>NUCLEOTIDE SEQUENCE [LARGE SCALE GENOMIC DNA]</scope>
    <source>
        <strain evidence="7 8">DSM 108506</strain>
    </source>
</reference>
<dbReference type="Proteomes" id="UP000308730">
    <property type="component" value="Unassembled WGS sequence"/>
</dbReference>
<evidence type="ECO:0000256" key="3">
    <source>
        <dbReference type="ARBA" id="ARBA00023212"/>
    </source>
</evidence>
<dbReference type="SMART" id="SM00243">
    <property type="entry name" value="GAS2"/>
    <property type="match status" value="1"/>
</dbReference>
<keyword evidence="2" id="KW-0963">Cytoplasm</keyword>
<dbReference type="PANTHER" id="PTHR14305">
    <property type="entry name" value="E3 UBIQUITIN-PROTEIN LIGASE CCNB1IP1"/>
    <property type="match status" value="1"/>
</dbReference>
<dbReference type="EMBL" id="SGPM01000003">
    <property type="protein sequence ID" value="THH33803.1"/>
    <property type="molecule type" value="Genomic_DNA"/>
</dbReference>
<feature type="coiled-coil region" evidence="4">
    <location>
        <begin position="1913"/>
        <end position="1975"/>
    </location>
</feature>
<feature type="compositionally biased region" description="Basic and acidic residues" evidence="5">
    <location>
        <begin position="28"/>
        <end position="41"/>
    </location>
</feature>
<sequence length="2029" mass="226065">MSGSEDPFANVSGSTNFASDEQSGTLNPERHDHLPDIDNHTPEQAVGDTDEVHKSDGEEQPLEWHEVIELQAFSDRKVWIEEKTKRNLSPADTDLIELTLTTIYALDKLLHLLRDRSDHLDLLDIRLTWEERRTAAWLELKSAKHDITNFLRTRARWSPTVYDELEALCKEEDSTPSITPSNRRNSVVSIASVASDTSISSQNLSRGARFKLSEQLSRDAAQFASRVSSLRHSKINTAGKALDKLIDESRKPVPEVLLDEQDRLEDKGINEMEDVGKFVMSVVMQWKKADELYVETGKDKVTALELVEEIETAKFSHPNPRQDAAYLSRTNALTKRLAMRGNPAATSSTFPRPVHPLFPDQPRTTDSIVQLLSSEYITAIEHARKAEALSRQYHSGLDAVRKVEAICKSASDLQEQLASCVSRLRDGVGDETGDGTPPDLATEACLSPARHAAFLALLPALLQNTEQIEAAADALLESSNFAFADLDRSGIDAQFVAESRAEIDHLRVQRGDTRQVKETVLVRVAALNDLRRWWEDAETVFKTLGQIRYETVEVFQRDSWKQQSSLNNAPPTPDGSPASQPLQFLSGIDLLARMDAVAVRFEQDVSAFADVQAIRFGPQLRSYMVQCRDGMSNYIGNTRTLLRLMASTREQAAAMRMAQSEVNEMQALIEDLEIRLEQSTEDVLEGILEGEQLVSTEQELSAGLESLKVRLQSFTGSLVHRIPFLSDGRHPNTRLPAAQIQPPISLGFSLDAIIRETIAPSPIDPSEVDLAIRMDANACSVTLSVSVESVEYQVERFRLSRVSRALDIAVTALMGSLQHIEATLTSVVDAVNRQPVSLAFLDELSGRAEDISTSHIRPLSDSFDSIPELLVKLATEPRTSQPFFLSTRQRDAENVQQRYSTCKVNLESVVKHIAELRHAEEARIADQCRKEEEHRRAAEQRQQEEEARRAAELAAAAQRLKEEEARQAAEIAAAECLRQEEEVRRTIAAELRLREEEEARRAAAERMREEEEARLAAAERLREEEAQRIAEIAEAERLREEEAAGAERMREDDARRSAEAEETQRRREETLVAEQAAAADRLSKEEEERQTEMRKVEQRLKDEEKATRQATEQQEQEKEARQAQSVLETLKAAIPERSNEVGRIGLTDGPEPLSVIVEDHDSYSLEESLVQPLVVNATTTHLLQEVDAVATDDSTWTIQEETENEDEPDFHRSFTTAMQSTKPLAKALFPSHEINQIIQDATRIEFVRDVHARPAELSKMPSGLQPAWEPSPPKDIFSVRADAGPSSEVSTDKSSIFELRKRLRSIGINELARPSVHSTHALPTGSQRSHVEKELATIVQEIDNLPAHILQDEFDNTELRSLHSEIKASSEMLNRVRLLAAFAISVEECDNALSDLLEHIDSYPSLPSGPLTASHGSDPLLSPEDQLTGRLTFTEGLIDTLKTKFISIADDYRARSEHERIIQTWGELQAMAMDMTQIIKSRPVSVISSARSNSTRPASVASHVQKTHKKAAGYANLSVGSPSQFLSPPMAHARRAVSGGTPRLPRGGAHARTSSRASTVSNRSVSGPGPVDTPSRLQNSTFASRQRTSSISSVTSAGTPTKVDRPVPIPPTTSRARAQTAQSQVSRTSSPAFSDVSSMYSRSSLNQSRLSMRSSWARAPRQSFPNLTRSPPRTRPAIIRKPYVANPQNKLDVAVGDVVNKLPSNVDINVEVVADTWKDQSGKYWIGSQDPKLCFCRILRSQTVMVRVGGGWAELSKFIKNHFADAFRLLPESPPRMGTPSRTTSYTGTQESLYAFFRTVNAKRRKPSFNQVIFTGIPVDRPPVHSPRRSRISVTTNGYTDQKLSSRDFRGLTACETSLTEPDDVVVCSLHPTNDYKTSVLSGLNPVIVLEICSSSFQQTVLRTINDKSAYLQKELDNAVREARGQISLLNNKLSDVERDLDLERKRATSLQDAMKDREKEYQKLKVQYDKIKRKALLTPGTLGQNMHEPMQISHAGGPDRIESHSFNNFPHHRGDGSTPVDVGAVVGY</sequence>
<feature type="compositionally biased region" description="Polar residues" evidence="5">
    <location>
        <begin position="11"/>
        <end position="26"/>
    </location>
</feature>
<dbReference type="InterPro" id="IPR003108">
    <property type="entry name" value="GAR_dom"/>
</dbReference>
<proteinExistence type="predicted"/>
<organism evidence="7 8">
    <name type="scientific">Antrodiella citrinella</name>
    <dbReference type="NCBI Taxonomy" id="2447956"/>
    <lineage>
        <taxon>Eukaryota</taxon>
        <taxon>Fungi</taxon>
        <taxon>Dikarya</taxon>
        <taxon>Basidiomycota</taxon>
        <taxon>Agaricomycotina</taxon>
        <taxon>Agaricomycetes</taxon>
        <taxon>Polyporales</taxon>
        <taxon>Steccherinaceae</taxon>
        <taxon>Antrodiella</taxon>
    </lineage>
</organism>
<keyword evidence="4" id="KW-0175">Coiled coil</keyword>
<keyword evidence="3" id="KW-0206">Cytoskeleton</keyword>
<accession>A0A4V3XJP2</accession>
<feature type="compositionally biased region" description="Polar residues" evidence="5">
    <location>
        <begin position="1575"/>
        <end position="1599"/>
    </location>
</feature>
<dbReference type="PANTHER" id="PTHR14305:SF0">
    <property type="entry name" value="E3 UBIQUITIN-PROTEIN LIGASE CCNB1IP1"/>
    <property type="match status" value="1"/>
</dbReference>
<feature type="compositionally biased region" description="Polar residues" evidence="5">
    <location>
        <begin position="1612"/>
        <end position="1654"/>
    </location>
</feature>
<evidence type="ECO:0000313" key="8">
    <source>
        <dbReference type="Proteomes" id="UP000308730"/>
    </source>
</evidence>
<feature type="coiled-coil region" evidence="4">
    <location>
        <begin position="655"/>
        <end position="682"/>
    </location>
</feature>
<evidence type="ECO:0000256" key="4">
    <source>
        <dbReference type="SAM" id="Coils"/>
    </source>
</evidence>
<evidence type="ECO:0000256" key="5">
    <source>
        <dbReference type="SAM" id="MobiDB-lite"/>
    </source>
</evidence>
<dbReference type="GO" id="GO:0005856">
    <property type="term" value="C:cytoskeleton"/>
    <property type="evidence" value="ECO:0007669"/>
    <property type="project" value="UniProtKB-SubCell"/>
</dbReference>
<comment type="caution">
    <text evidence="7">The sequence shown here is derived from an EMBL/GenBank/DDBJ whole genome shotgun (WGS) entry which is preliminary data.</text>
</comment>
<feature type="region of interest" description="Disordered" evidence="5">
    <location>
        <begin position="1"/>
        <end position="58"/>
    </location>
</feature>
<dbReference type="GO" id="GO:0007131">
    <property type="term" value="P:reciprocal meiotic recombination"/>
    <property type="evidence" value="ECO:0007669"/>
    <property type="project" value="InterPro"/>
</dbReference>
<dbReference type="InterPro" id="IPR042448">
    <property type="entry name" value="CCNB1IP1"/>
</dbReference>
<feature type="region of interest" description="Disordered" evidence="5">
    <location>
        <begin position="1037"/>
        <end position="1123"/>
    </location>
</feature>
<feature type="region of interest" description="Disordered" evidence="5">
    <location>
        <begin position="930"/>
        <end position="949"/>
    </location>
</feature>
<dbReference type="SUPFAM" id="SSF143575">
    <property type="entry name" value="GAS2 domain-like"/>
    <property type="match status" value="1"/>
</dbReference>
<evidence type="ECO:0000256" key="1">
    <source>
        <dbReference type="ARBA" id="ARBA00004245"/>
    </source>
</evidence>
<dbReference type="Gene3D" id="3.30.920.20">
    <property type="entry name" value="Gas2-like domain"/>
    <property type="match status" value="1"/>
</dbReference>
<name>A0A4V3XJP2_9APHY</name>
<protein>
    <recommendedName>
        <fullName evidence="6">GAR domain-containing protein</fullName>
    </recommendedName>
</protein>
<keyword evidence="8" id="KW-1185">Reference proteome</keyword>